<dbReference type="Pfam" id="PF00385">
    <property type="entry name" value="Chromo"/>
    <property type="match status" value="1"/>
</dbReference>
<dbReference type="EC" id="2.7.7.49" evidence="1"/>
<dbReference type="PANTHER" id="PTHR35046">
    <property type="entry name" value="ZINC KNUCKLE (CCHC-TYPE) FAMILY PROTEIN"/>
    <property type="match status" value="1"/>
</dbReference>
<dbReference type="GO" id="GO:0008270">
    <property type="term" value="F:zinc ion binding"/>
    <property type="evidence" value="ECO:0007669"/>
    <property type="project" value="UniProtKB-KW"/>
</dbReference>
<evidence type="ECO:0000259" key="10">
    <source>
        <dbReference type="PROSITE" id="PS50013"/>
    </source>
</evidence>
<dbReference type="Proteomes" id="UP000594261">
    <property type="component" value="Chromosome 12"/>
</dbReference>
<feature type="region of interest" description="Disordered" evidence="9">
    <location>
        <begin position="65"/>
        <end position="87"/>
    </location>
</feature>
<dbReference type="InterPro" id="IPR001584">
    <property type="entry name" value="Integrase_cat-core"/>
</dbReference>
<dbReference type="SMART" id="SM00343">
    <property type="entry name" value="ZnF_C2HC"/>
    <property type="match status" value="1"/>
</dbReference>
<reference evidence="13" key="2">
    <citation type="submission" date="2021-01" db="UniProtKB">
        <authorList>
            <consortium name="EnsemblPlants"/>
        </authorList>
    </citation>
    <scope>IDENTIFICATION</scope>
</reference>
<dbReference type="FunFam" id="3.30.420.10:FF:000032">
    <property type="entry name" value="Retrovirus-related Pol polyprotein from transposon 297-like Protein"/>
    <property type="match status" value="1"/>
</dbReference>
<dbReference type="Gene3D" id="3.30.70.270">
    <property type="match status" value="2"/>
</dbReference>
<feature type="compositionally biased region" description="Polar residues" evidence="9">
    <location>
        <begin position="265"/>
        <end position="274"/>
    </location>
</feature>
<dbReference type="Gene3D" id="4.10.60.10">
    <property type="entry name" value="Zinc finger, CCHC-type"/>
    <property type="match status" value="1"/>
</dbReference>
<dbReference type="InterPro" id="IPR036875">
    <property type="entry name" value="Znf_CCHC_sf"/>
</dbReference>
<dbReference type="PROSITE" id="PS50013">
    <property type="entry name" value="CHROMO_2"/>
    <property type="match status" value="1"/>
</dbReference>
<protein>
    <recommendedName>
        <fullName evidence="1">RNA-directed DNA polymerase</fullName>
        <ecNumber evidence="1">2.7.7.49</ecNumber>
    </recommendedName>
</protein>
<keyword evidence="2" id="KW-0808">Transferase</keyword>
<keyword evidence="6" id="KW-0378">Hydrolase</keyword>
<name>A0A7N2N742_QUELO</name>
<dbReference type="Gene3D" id="3.30.420.10">
    <property type="entry name" value="Ribonuclease H-like superfamily/Ribonuclease H"/>
    <property type="match status" value="1"/>
</dbReference>
<dbReference type="GO" id="GO:0003676">
    <property type="term" value="F:nucleic acid binding"/>
    <property type="evidence" value="ECO:0007669"/>
    <property type="project" value="InterPro"/>
</dbReference>
<dbReference type="Pfam" id="PF17917">
    <property type="entry name" value="RT_RNaseH"/>
    <property type="match status" value="1"/>
</dbReference>
<accession>A0A7N2N742</accession>
<evidence type="ECO:0000256" key="8">
    <source>
        <dbReference type="PROSITE-ProRule" id="PRU00047"/>
    </source>
</evidence>
<dbReference type="SUPFAM" id="SSF57756">
    <property type="entry name" value="Retrovirus zinc finger-like domains"/>
    <property type="match status" value="1"/>
</dbReference>
<dbReference type="Pfam" id="PF24626">
    <property type="entry name" value="SH3_Tf2-1"/>
    <property type="match status" value="1"/>
</dbReference>
<dbReference type="EMBL" id="LRBV02000012">
    <property type="status" value="NOT_ANNOTATED_CDS"/>
    <property type="molecule type" value="Genomic_DNA"/>
</dbReference>
<dbReference type="InParanoid" id="A0A7N2N742"/>
<feature type="domain" description="CCHC-type" evidence="11">
    <location>
        <begin position="299"/>
        <end position="314"/>
    </location>
</feature>
<dbReference type="SUPFAM" id="SSF54160">
    <property type="entry name" value="Chromo domain-like"/>
    <property type="match status" value="1"/>
</dbReference>
<evidence type="ECO:0000256" key="3">
    <source>
        <dbReference type="ARBA" id="ARBA00022695"/>
    </source>
</evidence>
<evidence type="ECO:0000256" key="6">
    <source>
        <dbReference type="ARBA" id="ARBA00022801"/>
    </source>
</evidence>
<dbReference type="PANTHER" id="PTHR35046:SF9">
    <property type="entry name" value="RNA-DIRECTED DNA POLYMERASE"/>
    <property type="match status" value="1"/>
</dbReference>
<feature type="compositionally biased region" description="Basic residues" evidence="9">
    <location>
        <begin position="73"/>
        <end position="82"/>
    </location>
</feature>
<keyword evidence="8" id="KW-0863">Zinc-finger</keyword>
<dbReference type="InterPro" id="IPR000477">
    <property type="entry name" value="RT_dom"/>
</dbReference>
<dbReference type="InterPro" id="IPR000953">
    <property type="entry name" value="Chromo/chromo_shadow_dom"/>
</dbReference>
<dbReference type="OMA" id="THTYERQ"/>
<dbReference type="InterPro" id="IPR001878">
    <property type="entry name" value="Znf_CCHC"/>
</dbReference>
<reference evidence="13 14" key="1">
    <citation type="journal article" date="2016" name="G3 (Bethesda)">
        <title>First Draft Assembly and Annotation of the Genome of a California Endemic Oak Quercus lobata Nee (Fagaceae).</title>
        <authorList>
            <person name="Sork V.L."/>
            <person name="Fitz-Gibbon S.T."/>
            <person name="Puiu D."/>
            <person name="Crepeau M."/>
            <person name="Gugger P.F."/>
            <person name="Sherman R."/>
            <person name="Stevens K."/>
            <person name="Langley C.H."/>
            <person name="Pellegrini M."/>
            <person name="Salzberg S.L."/>
        </authorList>
    </citation>
    <scope>NUCLEOTIDE SEQUENCE [LARGE SCALE GENOMIC DNA]</scope>
    <source>
        <strain evidence="13 14">cv. SW786</strain>
    </source>
</reference>
<evidence type="ECO:0000256" key="4">
    <source>
        <dbReference type="ARBA" id="ARBA00022722"/>
    </source>
</evidence>
<dbReference type="Gene3D" id="2.40.50.40">
    <property type="match status" value="1"/>
</dbReference>
<dbReference type="GO" id="GO:0004519">
    <property type="term" value="F:endonuclease activity"/>
    <property type="evidence" value="ECO:0007669"/>
    <property type="project" value="UniProtKB-KW"/>
</dbReference>
<dbReference type="InterPro" id="IPR021109">
    <property type="entry name" value="Peptidase_aspartic_dom_sf"/>
</dbReference>
<dbReference type="FunFam" id="3.30.70.270:FF:000026">
    <property type="entry name" value="Transposon Ty3-G Gag-Pol polyprotein"/>
    <property type="match status" value="1"/>
</dbReference>
<evidence type="ECO:0000256" key="9">
    <source>
        <dbReference type="SAM" id="MobiDB-lite"/>
    </source>
</evidence>
<feature type="domain" description="Integrase catalytic" evidence="12">
    <location>
        <begin position="1037"/>
        <end position="1197"/>
    </location>
</feature>
<feature type="compositionally biased region" description="Low complexity" evidence="9">
    <location>
        <begin position="11"/>
        <end position="32"/>
    </location>
</feature>
<keyword evidence="4" id="KW-0540">Nuclease</keyword>
<dbReference type="InterPro" id="IPR041588">
    <property type="entry name" value="Integrase_H2C2"/>
</dbReference>
<evidence type="ECO:0000313" key="13">
    <source>
        <dbReference type="EnsemblPlants" id="QL12p028861:mrna"/>
    </source>
</evidence>
<keyword evidence="8" id="KW-0479">Metal-binding</keyword>
<dbReference type="Gene3D" id="1.10.340.70">
    <property type="match status" value="1"/>
</dbReference>
<dbReference type="Gramene" id="QL12p028861:mrna">
    <property type="protein sequence ID" value="QL12p028861:mrna"/>
    <property type="gene ID" value="QL12p028861"/>
</dbReference>
<proteinExistence type="predicted"/>
<dbReference type="CDD" id="cd09274">
    <property type="entry name" value="RNase_HI_RT_Ty3"/>
    <property type="match status" value="1"/>
</dbReference>
<dbReference type="SUPFAM" id="SSF53098">
    <property type="entry name" value="Ribonuclease H-like"/>
    <property type="match status" value="1"/>
</dbReference>
<feature type="region of interest" description="Disordered" evidence="9">
    <location>
        <begin position="1"/>
        <end position="46"/>
    </location>
</feature>
<dbReference type="Gene3D" id="3.10.10.10">
    <property type="entry name" value="HIV Type 1 Reverse Transcriptase, subunit A, domain 1"/>
    <property type="match status" value="1"/>
</dbReference>
<dbReference type="InterPro" id="IPR043128">
    <property type="entry name" value="Rev_trsase/Diguanyl_cyclase"/>
</dbReference>
<evidence type="ECO:0000256" key="1">
    <source>
        <dbReference type="ARBA" id="ARBA00012493"/>
    </source>
</evidence>
<dbReference type="SMART" id="SM00298">
    <property type="entry name" value="CHROMO"/>
    <property type="match status" value="1"/>
</dbReference>
<dbReference type="Gene3D" id="2.40.70.10">
    <property type="entry name" value="Acid Proteases"/>
    <property type="match status" value="1"/>
</dbReference>
<dbReference type="CDD" id="cd00303">
    <property type="entry name" value="retropepsin_like"/>
    <property type="match status" value="1"/>
</dbReference>
<sequence length="1448" mass="166375">MHLRSGRLVTSSEEQSNSKSESSSEPQSSPQSRLNMDPPPQDELRQAIAELTARLGHLEARYDEENAHNGRNNNRHGPHPRQYHRDNEDNSAKHIKVEAPTFDGVRNPQVYNDWVREMDHFFEWYELSENRKVRFAKMKLVGRAKLHWDSVVNHLQQFEEYRIRSNATEDEPITLSRFRKGLNYDLQRELVARQISTLDDAYTLVQDLELIPRPQGGQRFDNRMLPRNNFDGPQGRYLQGTQNRPYLNNRPLHIEENPQGRYQLGPQTRPNPNNRPLCPEDKGKSVVRETFRPNSKIQCFKCQGFGHMAVQCPNKTLLIEELDGEEEVEELVYEPNIEDIVEIGEDDPNQLACIRALPSFDNLNKGSLDTPVMSVVSGSCINAVSSKLVSLLGLKLVAHPKPYKVSWVDDSSITIKDRCLVPIHILSYKAQISCDVIPMDVGHIILGRPWLYDLDVTLYGRSNSYSFMHNGQRIKLNPVKTKFISASKAREEPKKQSMNLISPKELERAVNQDSIIFALVVKEIALDNFEEPRKEVRSVLQEFQDVFPKELPNQLPPLRDIQHAIDLVPGAALPNLPHYRMSPPQHDEMVRQVDDLLHKGFVRESLSPCAVPALLTLKKDGSWRMCMDSRAINKITVKYRFPIPRLDDMFDMMSGATIFSKIDLKSGYHQIRIRPGDEWRTAFKTKDGLYEWLVMPFGLSNAPSTFMRMMTQVLRPFMGKFVVMYFDDILIYRVSADPQKVKAIVDWPEPKNIHEVRSFHGLATFYHRFIRGFSTIMAPITDCMKQGEFQWSNAAGKAFQEIKKKMTEAPVMRLPDFDKVFEVKCDASGVGIGGVLSQDCHPIAYFSEKINEAKKKYSTYDKELYAVVQALRYWSHYLTPNEFVIYSDHDALRHINSQKKLNARHVPWVEFLQRFSFVLRHKSGVENKVVDALSRRVTLLSVMSTKVIGFEKLQEECESCPDFGEVYTTPKTEHLQEVHVGGLSGHFGRDKTIEEVERQFYWPSLKRDVAKIIDQCRQCQLAKHCKQNTSLYTPLPVPYRPWEDISMDFILGLPRTLRKFDSILVVVDRFSKMAHFLPCSKTSDASKVAKIFFDEIVKLYGLPKSIVSDRDVKFMSYFWKTLWHMMGTKLKFSTAYHPQTDGQTEVVNRSLGNLLRCLIGENGKTWESIFPIAQFAYNNSINRSISMSPFEVVHGYTPRRPLDLLPMSSHDRVSVSAVEFASHMHELHKEINKRIHASNLKYKTQADLHRRHLDFDVGDYVMIRIRPEQYPSGTVKKLQTRSAGPFKVLKKLGPNAYVIDIPSDYGISSTFNIADLLAFKGPAVIPYDPFDDPLSSSLANPVPSPTPSCFQKAHKDIIDVILDEQSLFTRDGTVQRFLVRWRGRPDSDCTWITREELQQLDPALLEAYLDTLATTSSLPPITHTYERQRRRHADPVSLWLDGVCSDVT</sequence>
<dbReference type="InterPro" id="IPR056924">
    <property type="entry name" value="SH3_Tf2-1"/>
</dbReference>
<dbReference type="GO" id="GO:0016787">
    <property type="term" value="F:hydrolase activity"/>
    <property type="evidence" value="ECO:0007669"/>
    <property type="project" value="UniProtKB-KW"/>
</dbReference>
<evidence type="ECO:0000259" key="11">
    <source>
        <dbReference type="PROSITE" id="PS50158"/>
    </source>
</evidence>
<dbReference type="GO" id="GO:0003964">
    <property type="term" value="F:RNA-directed DNA polymerase activity"/>
    <property type="evidence" value="ECO:0007669"/>
    <property type="project" value="UniProtKB-KW"/>
</dbReference>
<dbReference type="Pfam" id="PF00078">
    <property type="entry name" value="RVT_1"/>
    <property type="match status" value="1"/>
</dbReference>
<dbReference type="PROSITE" id="PS50994">
    <property type="entry name" value="INTEGRASE"/>
    <property type="match status" value="1"/>
</dbReference>
<dbReference type="EnsemblPlants" id="QL12p028861:mrna">
    <property type="protein sequence ID" value="QL12p028861:mrna"/>
    <property type="gene ID" value="QL12p028861"/>
</dbReference>
<evidence type="ECO:0000256" key="5">
    <source>
        <dbReference type="ARBA" id="ARBA00022759"/>
    </source>
</evidence>
<evidence type="ECO:0000256" key="2">
    <source>
        <dbReference type="ARBA" id="ARBA00022679"/>
    </source>
</evidence>
<evidence type="ECO:0000256" key="7">
    <source>
        <dbReference type="ARBA" id="ARBA00022918"/>
    </source>
</evidence>
<dbReference type="PROSITE" id="PS50158">
    <property type="entry name" value="ZF_CCHC"/>
    <property type="match status" value="1"/>
</dbReference>
<keyword evidence="7" id="KW-0695">RNA-directed DNA polymerase</keyword>
<dbReference type="InterPro" id="IPR036397">
    <property type="entry name" value="RNaseH_sf"/>
</dbReference>
<keyword evidence="3" id="KW-0548">Nucleotidyltransferase</keyword>
<dbReference type="InterPro" id="IPR023780">
    <property type="entry name" value="Chromo_domain"/>
</dbReference>
<dbReference type="InterPro" id="IPR012337">
    <property type="entry name" value="RNaseH-like_sf"/>
</dbReference>
<dbReference type="SUPFAM" id="SSF56672">
    <property type="entry name" value="DNA/RNA polymerases"/>
    <property type="match status" value="1"/>
</dbReference>
<evidence type="ECO:0000259" key="12">
    <source>
        <dbReference type="PROSITE" id="PS50994"/>
    </source>
</evidence>
<dbReference type="InterPro" id="IPR041373">
    <property type="entry name" value="RT_RNaseH"/>
</dbReference>
<dbReference type="CDD" id="cd01647">
    <property type="entry name" value="RT_LTR"/>
    <property type="match status" value="1"/>
</dbReference>
<keyword evidence="14" id="KW-1185">Reference proteome</keyword>
<feature type="region of interest" description="Disordered" evidence="9">
    <location>
        <begin position="215"/>
        <end position="280"/>
    </location>
</feature>
<organism evidence="13 14">
    <name type="scientific">Quercus lobata</name>
    <name type="common">Valley oak</name>
    <dbReference type="NCBI Taxonomy" id="97700"/>
    <lineage>
        <taxon>Eukaryota</taxon>
        <taxon>Viridiplantae</taxon>
        <taxon>Streptophyta</taxon>
        <taxon>Embryophyta</taxon>
        <taxon>Tracheophyta</taxon>
        <taxon>Spermatophyta</taxon>
        <taxon>Magnoliopsida</taxon>
        <taxon>eudicotyledons</taxon>
        <taxon>Gunneridae</taxon>
        <taxon>Pentapetalae</taxon>
        <taxon>rosids</taxon>
        <taxon>fabids</taxon>
        <taxon>Fagales</taxon>
        <taxon>Fagaceae</taxon>
        <taxon>Quercus</taxon>
    </lineage>
</organism>
<keyword evidence="8" id="KW-0862">Zinc</keyword>
<dbReference type="GO" id="GO:0015074">
    <property type="term" value="P:DNA integration"/>
    <property type="evidence" value="ECO:0007669"/>
    <property type="project" value="InterPro"/>
</dbReference>
<keyword evidence="5" id="KW-0255">Endonuclease</keyword>
<dbReference type="InterPro" id="IPR016197">
    <property type="entry name" value="Chromo-like_dom_sf"/>
</dbReference>
<evidence type="ECO:0000313" key="14">
    <source>
        <dbReference type="Proteomes" id="UP000594261"/>
    </source>
</evidence>
<feature type="domain" description="Chromo" evidence="10">
    <location>
        <begin position="1361"/>
        <end position="1420"/>
    </location>
</feature>
<dbReference type="InterPro" id="IPR043502">
    <property type="entry name" value="DNA/RNA_pol_sf"/>
</dbReference>
<dbReference type="Pfam" id="PF17921">
    <property type="entry name" value="Integrase_H2C2"/>
    <property type="match status" value="1"/>
</dbReference>